<dbReference type="AlphaFoldDB" id="A0A4Y9FTT7"/>
<dbReference type="EMBL" id="SPQB01000020">
    <property type="protein sequence ID" value="TFU32700.1"/>
    <property type="molecule type" value="Genomic_DNA"/>
</dbReference>
<protein>
    <submittedName>
        <fullName evidence="1">DUF3375 domain-containing protein</fullName>
    </submittedName>
</protein>
<name>A0A4Y9FTT7_9MICO</name>
<dbReference type="RefSeq" id="WP_135114576.1">
    <property type="nucleotide sequence ID" value="NZ_JADGLL010000020.1"/>
</dbReference>
<dbReference type="Pfam" id="PF11855">
    <property type="entry name" value="DUF3375"/>
    <property type="match status" value="1"/>
</dbReference>
<proteinExistence type="predicted"/>
<organism evidence="1 2">
    <name type="scientific">Microbacterium paludicola</name>
    <dbReference type="NCBI Taxonomy" id="300019"/>
    <lineage>
        <taxon>Bacteria</taxon>
        <taxon>Bacillati</taxon>
        <taxon>Actinomycetota</taxon>
        <taxon>Actinomycetes</taxon>
        <taxon>Micrococcales</taxon>
        <taxon>Microbacteriaceae</taxon>
        <taxon>Microbacterium</taxon>
    </lineage>
</organism>
<evidence type="ECO:0000313" key="2">
    <source>
        <dbReference type="Proteomes" id="UP000298358"/>
    </source>
</evidence>
<dbReference type="Proteomes" id="UP000298358">
    <property type="component" value="Unassembled WGS sequence"/>
</dbReference>
<keyword evidence="2" id="KW-1185">Reference proteome</keyword>
<comment type="caution">
    <text evidence="1">The sequence shown here is derived from an EMBL/GenBank/DDBJ whole genome shotgun (WGS) entry which is preliminary data.</text>
</comment>
<dbReference type="InterPro" id="IPR021804">
    <property type="entry name" value="DUF3375"/>
</dbReference>
<evidence type="ECO:0000313" key="1">
    <source>
        <dbReference type="EMBL" id="TFU32700.1"/>
    </source>
</evidence>
<accession>A0A4Y9FTT7</accession>
<dbReference type="OrthoDB" id="138803at2"/>
<sequence>MPAVAQVLELAQLVERDTAWRLLRSHNGAVIAGLLGVHLGGDERRIDAEELYERLDADLERLRAQGVVLPLSGKGYCAEWRVAGFLVRRPSSEARGETFELSPDAIAGIRFLQGRAAPRSSATESRLASIAAQVRRLAIDTDPDASVRIALLEEEIASIEQRIANLRSGDEGALDADRALERVRDLLAQAADVPDDFARVRAEFEALNASLRAKIVESDVSQVAVVDEVFRGIDHISESDAGRSFAAFAQLVLDPALGAAFEADIRRVLDRGFARDLSSDERRALRGFLATLKGRSAEIHDVITMFARALRRYVQSQDYQRDRVLRGLLREAQHAGVEAAPHIRPWTPTSLTLDLSAVALSSIGAVDVHDPAELDAAAEVASQETAVASLEELRALARETEIDFDELTRNVNDVLASRATCTVADVLARYPATQGVGSVVGLLSLAAEQGTVDDEPEVLVWQGADGVTRAALVAAHRFTGAVG</sequence>
<reference evidence="1 2" key="1">
    <citation type="submission" date="2019-03" db="EMBL/GenBank/DDBJ databases">
        <title>Diversity of the mouse oral microbiome.</title>
        <authorList>
            <person name="Joseph S."/>
            <person name="Aduse-Opoku J."/>
            <person name="Curtis M."/>
            <person name="Wade W."/>
            <person name="Hashim A."/>
        </authorList>
    </citation>
    <scope>NUCLEOTIDE SEQUENCE [LARGE SCALE GENOMIC DNA]</scope>
    <source>
        <strain evidence="1 2">P1012</strain>
    </source>
</reference>
<gene>
    <name evidence="1" type="ORF">E4U02_09335</name>
</gene>